<evidence type="ECO:0000313" key="2">
    <source>
        <dbReference type="Proteomes" id="UP000218334"/>
    </source>
</evidence>
<name>A0A2H3CAC8_9AGAR</name>
<protein>
    <submittedName>
        <fullName evidence="1">Uncharacterized protein</fullName>
    </submittedName>
</protein>
<sequence>MAWITSPLLQPLSIISTHFSMKTKARLTGEQVHSSIHHSTVTLAALESEHPAMENLYPSIAELSLGSFLNPDYIPSAEVLEGIEEKETITHAEQPLGLPLHRIELLSFMSKVSAYEFYHTLVCLTDHSGMHAPPVILEEEKSTCNNHDAVKLTNSRGGQGAMATGVGAVLEISRKVKDILILYYFIQIERHTSWRPRSSMKNYCWSCIMGGSFKLILHPITSPKPKIFLNQV</sequence>
<keyword evidence="2" id="KW-1185">Reference proteome</keyword>
<reference evidence="2" key="1">
    <citation type="journal article" date="2017" name="Nat. Ecol. Evol.">
        <title>Genome expansion and lineage-specific genetic innovations in the forest pathogenic fungi Armillaria.</title>
        <authorList>
            <person name="Sipos G."/>
            <person name="Prasanna A.N."/>
            <person name="Walter M.C."/>
            <person name="O'Connor E."/>
            <person name="Balint B."/>
            <person name="Krizsan K."/>
            <person name="Kiss B."/>
            <person name="Hess J."/>
            <person name="Varga T."/>
            <person name="Slot J."/>
            <person name="Riley R."/>
            <person name="Boka B."/>
            <person name="Rigling D."/>
            <person name="Barry K."/>
            <person name="Lee J."/>
            <person name="Mihaltcheva S."/>
            <person name="LaButti K."/>
            <person name="Lipzen A."/>
            <person name="Waldron R."/>
            <person name="Moloney N.M."/>
            <person name="Sperisen C."/>
            <person name="Kredics L."/>
            <person name="Vagvoelgyi C."/>
            <person name="Patrignani A."/>
            <person name="Fitzpatrick D."/>
            <person name="Nagy I."/>
            <person name="Doyle S."/>
            <person name="Anderson J.B."/>
            <person name="Grigoriev I.V."/>
            <person name="Gueldener U."/>
            <person name="Muensterkoetter M."/>
            <person name="Nagy L.G."/>
        </authorList>
    </citation>
    <scope>NUCLEOTIDE SEQUENCE [LARGE SCALE GENOMIC DNA]</scope>
    <source>
        <strain evidence="2">28-4</strain>
    </source>
</reference>
<dbReference type="STRING" id="1076256.A0A2H3CAC8"/>
<dbReference type="Proteomes" id="UP000218334">
    <property type="component" value="Unassembled WGS sequence"/>
</dbReference>
<gene>
    <name evidence="1" type="ORF">ARMSODRAFT_972130</name>
</gene>
<accession>A0A2H3CAC8</accession>
<evidence type="ECO:0000313" key="1">
    <source>
        <dbReference type="EMBL" id="PBK73747.1"/>
    </source>
</evidence>
<dbReference type="EMBL" id="KZ293420">
    <property type="protein sequence ID" value="PBK73747.1"/>
    <property type="molecule type" value="Genomic_DNA"/>
</dbReference>
<proteinExistence type="predicted"/>
<organism evidence="1 2">
    <name type="scientific">Armillaria solidipes</name>
    <dbReference type="NCBI Taxonomy" id="1076256"/>
    <lineage>
        <taxon>Eukaryota</taxon>
        <taxon>Fungi</taxon>
        <taxon>Dikarya</taxon>
        <taxon>Basidiomycota</taxon>
        <taxon>Agaricomycotina</taxon>
        <taxon>Agaricomycetes</taxon>
        <taxon>Agaricomycetidae</taxon>
        <taxon>Agaricales</taxon>
        <taxon>Marasmiineae</taxon>
        <taxon>Physalacriaceae</taxon>
        <taxon>Armillaria</taxon>
    </lineage>
</organism>
<dbReference type="AlphaFoldDB" id="A0A2H3CAC8"/>